<dbReference type="Pfam" id="PF00059">
    <property type="entry name" value="Lectin_C"/>
    <property type="match status" value="1"/>
</dbReference>
<dbReference type="PANTHER" id="PTHR22991">
    <property type="entry name" value="PROTEIN CBG13490"/>
    <property type="match status" value="1"/>
</dbReference>
<dbReference type="InterPro" id="IPR050976">
    <property type="entry name" value="Snaclec"/>
</dbReference>
<name>A0A914XXI6_9BILA</name>
<dbReference type="CDD" id="cd00037">
    <property type="entry name" value="CLECT"/>
    <property type="match status" value="1"/>
</dbReference>
<dbReference type="Proteomes" id="UP000887577">
    <property type="component" value="Unplaced"/>
</dbReference>
<dbReference type="AlphaFoldDB" id="A0A914XXI6"/>
<proteinExistence type="predicted"/>
<dbReference type="InterPro" id="IPR016186">
    <property type="entry name" value="C-type_lectin-like/link_sf"/>
</dbReference>
<dbReference type="SUPFAM" id="SSF56436">
    <property type="entry name" value="C-type lectin-like"/>
    <property type="match status" value="1"/>
</dbReference>
<keyword evidence="3" id="KW-1185">Reference proteome</keyword>
<accession>A0A914XXI6</accession>
<dbReference type="PANTHER" id="PTHR22991:SF40">
    <property type="entry name" value="PROTEIN CBG13490"/>
    <property type="match status" value="1"/>
</dbReference>
<keyword evidence="1" id="KW-1015">Disulfide bond</keyword>
<dbReference type="PROSITE" id="PS50041">
    <property type="entry name" value="C_TYPE_LECTIN_2"/>
    <property type="match status" value="1"/>
</dbReference>
<evidence type="ECO:0000313" key="3">
    <source>
        <dbReference type="Proteomes" id="UP000887577"/>
    </source>
</evidence>
<sequence length="241" mass="27638">MIPASEYQQAVNSIEDVVSLPTVATIGIGATTGPTSYPWYTSTTYWGWGSTTSNPWYWTTTTNWYNNPTTEYPWWWSTTTTNWNNPTNYPWYTTTTPDYWGTTTRNPNNMCPYGAISSMSKQQCFQLFFKSLTFIEAEMDCQSRNGHLASIHNAFDNMLLNDYARNMIGPNTQYYIGANDLTNKQWAWTDGTEFDFVDWYTYQSGNDYADCAVVDTSHGAWIKSDCYSGAFYACTVPTYPY</sequence>
<dbReference type="SMART" id="SM00034">
    <property type="entry name" value="CLECT"/>
    <property type="match status" value="1"/>
</dbReference>
<protein>
    <submittedName>
        <fullName evidence="4">C-type lectin domain-containing protein</fullName>
    </submittedName>
</protein>
<evidence type="ECO:0000259" key="2">
    <source>
        <dbReference type="PROSITE" id="PS50041"/>
    </source>
</evidence>
<dbReference type="Gene3D" id="3.10.100.10">
    <property type="entry name" value="Mannose-Binding Protein A, subunit A"/>
    <property type="match status" value="1"/>
</dbReference>
<reference evidence="4" key="1">
    <citation type="submission" date="2022-11" db="UniProtKB">
        <authorList>
            <consortium name="WormBaseParasite"/>
        </authorList>
    </citation>
    <scope>IDENTIFICATION</scope>
</reference>
<organism evidence="3 4">
    <name type="scientific">Panagrolaimus superbus</name>
    <dbReference type="NCBI Taxonomy" id="310955"/>
    <lineage>
        <taxon>Eukaryota</taxon>
        <taxon>Metazoa</taxon>
        <taxon>Ecdysozoa</taxon>
        <taxon>Nematoda</taxon>
        <taxon>Chromadorea</taxon>
        <taxon>Rhabditida</taxon>
        <taxon>Tylenchina</taxon>
        <taxon>Panagrolaimomorpha</taxon>
        <taxon>Panagrolaimoidea</taxon>
        <taxon>Panagrolaimidae</taxon>
        <taxon>Panagrolaimus</taxon>
    </lineage>
</organism>
<dbReference type="InterPro" id="IPR001304">
    <property type="entry name" value="C-type_lectin-like"/>
</dbReference>
<dbReference type="InterPro" id="IPR016187">
    <property type="entry name" value="CTDL_fold"/>
</dbReference>
<feature type="domain" description="C-type lectin" evidence="2">
    <location>
        <begin position="120"/>
        <end position="235"/>
    </location>
</feature>
<dbReference type="WBParaSite" id="PSU_v2.g1046.t1">
    <property type="protein sequence ID" value="PSU_v2.g1046.t1"/>
    <property type="gene ID" value="PSU_v2.g1046"/>
</dbReference>
<evidence type="ECO:0000256" key="1">
    <source>
        <dbReference type="ARBA" id="ARBA00023157"/>
    </source>
</evidence>
<evidence type="ECO:0000313" key="4">
    <source>
        <dbReference type="WBParaSite" id="PSU_v2.g1046.t1"/>
    </source>
</evidence>